<gene>
    <name evidence="2" type="ORF">VFPPC_17747</name>
</gene>
<dbReference type="AlphaFoldDB" id="A0A219AQL4"/>
<evidence type="ECO:0000313" key="3">
    <source>
        <dbReference type="Proteomes" id="UP000078397"/>
    </source>
</evidence>
<keyword evidence="1" id="KW-0472">Membrane</keyword>
<evidence type="ECO:0000256" key="1">
    <source>
        <dbReference type="SAM" id="Phobius"/>
    </source>
</evidence>
<dbReference type="RefSeq" id="XP_018144826.2">
    <property type="nucleotide sequence ID" value="XM_018293511.2"/>
</dbReference>
<reference evidence="2 3" key="1">
    <citation type="journal article" date="2016" name="PLoS Pathog.">
        <title>Biosynthesis of antibiotic leucinostatins in bio-control fungus Purpureocillium lilacinum and their inhibition on phytophthora revealed by genome mining.</title>
        <authorList>
            <person name="Wang G."/>
            <person name="Liu Z."/>
            <person name="Lin R."/>
            <person name="Li E."/>
            <person name="Mao Z."/>
            <person name="Ling J."/>
            <person name="Yang Y."/>
            <person name="Yin W.B."/>
            <person name="Xie B."/>
        </authorList>
    </citation>
    <scope>NUCLEOTIDE SEQUENCE [LARGE SCALE GENOMIC DNA]</scope>
    <source>
        <strain evidence="2">170</strain>
    </source>
</reference>
<feature type="transmembrane region" description="Helical" evidence="1">
    <location>
        <begin position="66"/>
        <end position="88"/>
    </location>
</feature>
<organism evidence="2 3">
    <name type="scientific">Pochonia chlamydosporia 170</name>
    <dbReference type="NCBI Taxonomy" id="1380566"/>
    <lineage>
        <taxon>Eukaryota</taxon>
        <taxon>Fungi</taxon>
        <taxon>Dikarya</taxon>
        <taxon>Ascomycota</taxon>
        <taxon>Pezizomycotina</taxon>
        <taxon>Sordariomycetes</taxon>
        <taxon>Hypocreomycetidae</taxon>
        <taxon>Hypocreales</taxon>
        <taxon>Clavicipitaceae</taxon>
        <taxon>Pochonia</taxon>
    </lineage>
</organism>
<evidence type="ECO:0000313" key="2">
    <source>
        <dbReference type="EMBL" id="OWT43077.1"/>
    </source>
</evidence>
<protein>
    <submittedName>
        <fullName evidence="2">Uncharacterized protein</fullName>
    </submittedName>
</protein>
<comment type="caution">
    <text evidence="2">The sequence shown here is derived from an EMBL/GenBank/DDBJ whole genome shotgun (WGS) entry which is preliminary data.</text>
</comment>
<proteinExistence type="predicted"/>
<dbReference type="EMBL" id="LSBJ02000003">
    <property type="protein sequence ID" value="OWT43077.1"/>
    <property type="molecule type" value="Genomic_DNA"/>
</dbReference>
<keyword evidence="3" id="KW-1185">Reference proteome</keyword>
<dbReference type="Proteomes" id="UP000078397">
    <property type="component" value="Unassembled WGS sequence"/>
</dbReference>
<accession>A0A219AQL4</accession>
<dbReference type="GeneID" id="28857505"/>
<keyword evidence="1" id="KW-1133">Transmembrane helix</keyword>
<sequence length="113" mass="12802">MPVGSLVQWTTLFSPIQRMVNQCPAGSRVPDRDDEWDPVMFLEAQPTTILLTMTPLTMGMRIAECVFVPVAVVAGSFCFWSGIVWMLATCNPLYMVKIGKRVRVYGVSWRHYT</sequence>
<name>A0A219AQL4_METCM</name>
<keyword evidence="1" id="KW-0812">Transmembrane</keyword>
<dbReference type="KEGG" id="pchm:VFPPC_17747"/>